<dbReference type="EMBL" id="JBJQOH010000008">
    <property type="protein sequence ID" value="KAL3677058.1"/>
    <property type="molecule type" value="Genomic_DNA"/>
</dbReference>
<evidence type="ECO:0000313" key="3">
    <source>
        <dbReference type="EMBL" id="KAL3677058.1"/>
    </source>
</evidence>
<feature type="transmembrane region" description="Helical" evidence="1">
    <location>
        <begin position="355"/>
        <end position="375"/>
    </location>
</feature>
<dbReference type="Proteomes" id="UP001633002">
    <property type="component" value="Unassembled WGS sequence"/>
</dbReference>
<feature type="domain" description="SAP" evidence="2">
    <location>
        <begin position="274"/>
        <end position="308"/>
    </location>
</feature>
<sequence>MTRPPRPKYPSDTKNYHDLRKTRCAHTVRLPEELLGEDRIVLDSDDVPVLPPSIQQDLDQMLDEGQFEDDGSVCSDEDIAREEGNVVADSEDDEIKPGRISATLDLWEKNKNKLLADLLRTGKPLVLYVDCRFDSSKSGFHDTLLRNIKTSVPLIRAPNVHEFKEHYGINVDDDHVTEMVILTRKQTGSSWRIETQALEQALQILEQKGLTIEEVIHDDSASVDAILTQHGILSSKDLWHKCKNIMSKFKEILQEKRRSPSEGSVDSATTIAQVAVFSVKNLKDFCRENGLATTGAKLALVQRVSVFLQLPEAGATTELQRSLKYPELAQHDLAYKLKSWIYTCAKKAAARYYDILFFLLVTFVLCSFVLFSRYASLLYS</sequence>
<evidence type="ECO:0000313" key="4">
    <source>
        <dbReference type="Proteomes" id="UP001633002"/>
    </source>
</evidence>
<keyword evidence="1" id="KW-1133">Transmembrane helix</keyword>
<accession>A0ABD3GD16</accession>
<dbReference type="InterPro" id="IPR003034">
    <property type="entry name" value="SAP_dom"/>
</dbReference>
<comment type="caution">
    <text evidence="3">The sequence shown here is derived from an EMBL/GenBank/DDBJ whole genome shotgun (WGS) entry which is preliminary data.</text>
</comment>
<gene>
    <name evidence="3" type="ORF">R1sor_027006</name>
</gene>
<keyword evidence="1" id="KW-0472">Membrane</keyword>
<evidence type="ECO:0000259" key="2">
    <source>
        <dbReference type="PROSITE" id="PS50800"/>
    </source>
</evidence>
<keyword evidence="4" id="KW-1185">Reference proteome</keyword>
<keyword evidence="1" id="KW-0812">Transmembrane</keyword>
<evidence type="ECO:0000256" key="1">
    <source>
        <dbReference type="SAM" id="Phobius"/>
    </source>
</evidence>
<name>A0ABD3GD16_9MARC</name>
<dbReference type="Pfam" id="PF18953">
    <property type="entry name" value="SAP_new25"/>
    <property type="match status" value="1"/>
</dbReference>
<dbReference type="PROSITE" id="PS50800">
    <property type="entry name" value="SAP"/>
    <property type="match status" value="1"/>
</dbReference>
<dbReference type="InterPro" id="IPR036361">
    <property type="entry name" value="SAP_dom_sf"/>
</dbReference>
<organism evidence="3 4">
    <name type="scientific">Riccia sorocarpa</name>
    <dbReference type="NCBI Taxonomy" id="122646"/>
    <lineage>
        <taxon>Eukaryota</taxon>
        <taxon>Viridiplantae</taxon>
        <taxon>Streptophyta</taxon>
        <taxon>Embryophyta</taxon>
        <taxon>Marchantiophyta</taxon>
        <taxon>Marchantiopsida</taxon>
        <taxon>Marchantiidae</taxon>
        <taxon>Marchantiales</taxon>
        <taxon>Ricciaceae</taxon>
        <taxon>Riccia</taxon>
    </lineage>
</organism>
<proteinExistence type="predicted"/>
<protein>
    <recommendedName>
        <fullName evidence="2">SAP domain-containing protein</fullName>
    </recommendedName>
</protein>
<reference evidence="3 4" key="1">
    <citation type="submission" date="2024-09" db="EMBL/GenBank/DDBJ databases">
        <title>Chromosome-scale assembly of Riccia sorocarpa.</title>
        <authorList>
            <person name="Paukszto L."/>
        </authorList>
    </citation>
    <scope>NUCLEOTIDE SEQUENCE [LARGE SCALE GENOMIC DNA]</scope>
    <source>
        <strain evidence="3">LP-2024</strain>
        <tissue evidence="3">Aerial parts of the thallus</tissue>
    </source>
</reference>
<dbReference type="AlphaFoldDB" id="A0ABD3GD16"/>
<dbReference type="SUPFAM" id="SSF68906">
    <property type="entry name" value="SAP domain"/>
    <property type="match status" value="1"/>
</dbReference>